<dbReference type="PIRSF" id="PIRSF006779">
    <property type="entry name" value="UCP006779"/>
    <property type="match status" value="1"/>
</dbReference>
<feature type="domain" description="S-adenosyl-l-methionine hydroxide adenosyltransferase C-terminal" evidence="4">
    <location>
        <begin position="165"/>
        <end position="241"/>
    </location>
</feature>
<comment type="caution">
    <text evidence="5">The sequence shown here is derived from an EMBL/GenBank/DDBJ whole genome shotgun (WGS) entry which is preliminary data.</text>
</comment>
<dbReference type="Pfam" id="PF01887">
    <property type="entry name" value="SAM_HAT_N"/>
    <property type="match status" value="1"/>
</dbReference>
<comment type="similarity">
    <text evidence="2">Belongs to the SAM hydrolase / SAM-dependent halogenase family.</text>
</comment>
<dbReference type="PANTHER" id="PTHR35092">
    <property type="entry name" value="CHLORINASE MJ1651"/>
    <property type="match status" value="1"/>
</dbReference>
<evidence type="ECO:0000313" key="5">
    <source>
        <dbReference type="EMBL" id="OIR02382.1"/>
    </source>
</evidence>
<evidence type="ECO:0000256" key="1">
    <source>
        <dbReference type="ARBA" id="ARBA00022691"/>
    </source>
</evidence>
<name>A0A1J5SQN5_9ZZZZ</name>
<dbReference type="Gene3D" id="2.40.30.90">
    <property type="entry name" value="Bacterial fluorinating enzyme like"/>
    <property type="match status" value="1"/>
</dbReference>
<accession>A0A1J5SQN5</accession>
<organism evidence="5">
    <name type="scientific">mine drainage metagenome</name>
    <dbReference type="NCBI Taxonomy" id="410659"/>
    <lineage>
        <taxon>unclassified sequences</taxon>
        <taxon>metagenomes</taxon>
        <taxon>ecological metagenomes</taxon>
    </lineage>
</organism>
<dbReference type="InterPro" id="IPR023228">
    <property type="entry name" value="SAM_OH_AdoTrfase_N_sf"/>
</dbReference>
<dbReference type="AlphaFoldDB" id="A0A1J5SQN5"/>
<gene>
    <name evidence="5" type="primary">salL_2</name>
    <name evidence="5" type="ORF">GALL_155390</name>
</gene>
<dbReference type="GO" id="GO:0016740">
    <property type="term" value="F:transferase activity"/>
    <property type="evidence" value="ECO:0007669"/>
    <property type="project" value="UniProtKB-KW"/>
</dbReference>
<dbReference type="Pfam" id="PF20257">
    <property type="entry name" value="SAM_HAT_C"/>
    <property type="match status" value="1"/>
</dbReference>
<dbReference type="InterPro" id="IPR002747">
    <property type="entry name" value="SAM_OH_AdoTrfase"/>
</dbReference>
<dbReference type="EMBL" id="MLJW01000075">
    <property type="protein sequence ID" value="OIR02382.1"/>
    <property type="molecule type" value="Genomic_DNA"/>
</dbReference>
<dbReference type="InterPro" id="IPR023227">
    <property type="entry name" value="SAM_OH_AdoTrfase_C_sf"/>
</dbReference>
<dbReference type="InterPro" id="IPR046469">
    <property type="entry name" value="SAM_HAT_N"/>
</dbReference>
<evidence type="ECO:0000259" key="3">
    <source>
        <dbReference type="Pfam" id="PF01887"/>
    </source>
</evidence>
<sequence length="243" mass="25997">MIVLYTDFGVQGPYQGQVKGVLARMAPKETMVELMADAPQCRPREAAYLLAALAPEFPAGSIFLAVVDPGVGGERPAVAVRMAGRWFVGPGNGLFEPLARRWGVEKSYEIAPAPDQRISASFHGRDLFAPVAARLAMGLRGDEAGLQPGAMPRMTDWPDDLAAALYVDRFGNVMTGLRAQTLPQDARLRVGGTLLTRGRTFSDRPPGQPFWYENSCGLAEIAVNLGSAAQQLGLAAGDEVEVV</sequence>
<protein>
    <submittedName>
        <fullName evidence="5">Adenosyl-chloride synthase</fullName>
        <ecNumber evidence="5">2.5.1.94</ecNumber>
    </submittedName>
</protein>
<reference evidence="5" key="1">
    <citation type="submission" date="2016-10" db="EMBL/GenBank/DDBJ databases">
        <title>Sequence of Gallionella enrichment culture.</title>
        <authorList>
            <person name="Poehlein A."/>
            <person name="Muehling M."/>
            <person name="Daniel R."/>
        </authorList>
    </citation>
    <scope>NUCLEOTIDE SEQUENCE</scope>
</reference>
<evidence type="ECO:0000256" key="2">
    <source>
        <dbReference type="ARBA" id="ARBA00024035"/>
    </source>
</evidence>
<dbReference type="PANTHER" id="PTHR35092:SF1">
    <property type="entry name" value="CHLORINASE MJ1651"/>
    <property type="match status" value="1"/>
</dbReference>
<evidence type="ECO:0000259" key="4">
    <source>
        <dbReference type="Pfam" id="PF20257"/>
    </source>
</evidence>
<dbReference type="SUPFAM" id="SSF102522">
    <property type="entry name" value="Bacterial fluorinating enzyme, N-terminal domain"/>
    <property type="match status" value="1"/>
</dbReference>
<dbReference type="InterPro" id="IPR046470">
    <property type="entry name" value="SAM_HAT_C"/>
</dbReference>
<keyword evidence="1" id="KW-0949">S-adenosyl-L-methionine</keyword>
<feature type="domain" description="S-adenosyl-l-methionine hydroxide adenosyltransferase N-terminal" evidence="3">
    <location>
        <begin position="2"/>
        <end position="141"/>
    </location>
</feature>
<dbReference type="Gene3D" id="3.40.50.10790">
    <property type="entry name" value="S-adenosyl-l-methionine hydroxide adenosyltransferase, N-terminal"/>
    <property type="match status" value="1"/>
</dbReference>
<dbReference type="EC" id="2.5.1.94" evidence="5"/>
<keyword evidence="5" id="KW-0808">Transferase</keyword>
<proteinExistence type="inferred from homology"/>
<dbReference type="SUPFAM" id="SSF101852">
    <property type="entry name" value="Bacterial fluorinating enzyme, C-terminal domain"/>
    <property type="match status" value="1"/>
</dbReference>